<keyword evidence="12" id="KW-1185">Reference proteome</keyword>
<evidence type="ECO:0000313" key="12">
    <source>
        <dbReference type="Proteomes" id="UP000282574"/>
    </source>
</evidence>
<comment type="caution">
    <text evidence="11">The sequence shown here is derived from an EMBL/GenBank/DDBJ whole genome shotgun (WGS) entry which is preliminary data.</text>
</comment>
<dbReference type="Pfam" id="PF04055">
    <property type="entry name" value="Radical_SAM"/>
    <property type="match status" value="1"/>
</dbReference>
<protein>
    <recommendedName>
        <fullName evidence="8">PqqA peptide cyclase</fullName>
        <ecNumber evidence="8">1.21.98.4</ecNumber>
    </recommendedName>
    <alternativeName>
        <fullName evidence="8">Coenzyme PQQ synthesis protein E</fullName>
    </alternativeName>
</protein>
<dbReference type="SFLD" id="SFLDG01067">
    <property type="entry name" value="SPASM/twitch_domain_containing"/>
    <property type="match status" value="1"/>
</dbReference>
<comment type="pathway">
    <text evidence="8">Cofactor biosynthesis; pyrroloquinoline quinone biosynthesis.</text>
</comment>
<dbReference type="GO" id="GO:0018189">
    <property type="term" value="P:pyrroloquinoline quinone biosynthetic process"/>
    <property type="evidence" value="ECO:0007669"/>
    <property type="project" value="UniProtKB-UniRule"/>
</dbReference>
<reference evidence="11 12" key="1">
    <citation type="journal article" date="2019" name="Genome Biol. Evol.">
        <title>Day and night: Metabolic profiles and evolutionary relationships of six axenic non-marine cyanobacteria.</title>
        <authorList>
            <person name="Will S.E."/>
            <person name="Henke P."/>
            <person name="Boedeker C."/>
            <person name="Huang S."/>
            <person name="Brinkmann H."/>
            <person name="Rohde M."/>
            <person name="Jarek M."/>
            <person name="Friedl T."/>
            <person name="Seufert S."/>
            <person name="Schumacher M."/>
            <person name="Overmann J."/>
            <person name="Neumann-Schaal M."/>
            <person name="Petersen J."/>
        </authorList>
    </citation>
    <scope>NUCLEOTIDE SEQUENCE [LARGE SCALE GENOMIC DNA]</scope>
    <source>
        <strain evidence="11 12">SAG 39.79</strain>
    </source>
</reference>
<evidence type="ECO:0000256" key="4">
    <source>
        <dbReference type="ARBA" id="ARBA00022905"/>
    </source>
</evidence>
<keyword evidence="5 8" id="KW-0560">Oxidoreductase</keyword>
<dbReference type="InterPro" id="IPR007197">
    <property type="entry name" value="rSAM"/>
</dbReference>
<dbReference type="InterPro" id="IPR058240">
    <property type="entry name" value="rSAM_sf"/>
</dbReference>
<dbReference type="GO" id="GO:0016491">
    <property type="term" value="F:oxidoreductase activity"/>
    <property type="evidence" value="ECO:0007669"/>
    <property type="project" value="UniProtKB-KW"/>
</dbReference>
<dbReference type="AlphaFoldDB" id="A0AB37U9Y6"/>
<comment type="subunit">
    <text evidence="8">Interacts with PqqD. The interaction is necessary for activity of PqqE.</text>
</comment>
<dbReference type="PROSITE" id="PS01305">
    <property type="entry name" value="MOAA_NIFB_PQQE"/>
    <property type="match status" value="1"/>
</dbReference>
<keyword evidence="9" id="KW-0175">Coiled coil</keyword>
<dbReference type="GO" id="GO:0032324">
    <property type="term" value="P:molybdopterin cofactor biosynthetic process"/>
    <property type="evidence" value="ECO:0007669"/>
    <property type="project" value="UniProtKB-ARBA"/>
</dbReference>
<gene>
    <name evidence="8 11" type="primary">pqqE</name>
    <name evidence="11" type="ORF">DSM107010_66700</name>
</gene>
<comment type="similarity">
    <text evidence="8">Belongs to the radical SAM superfamily. PqqE family.</text>
</comment>
<dbReference type="PANTHER" id="PTHR11228">
    <property type="entry name" value="RADICAL SAM DOMAIN PROTEIN"/>
    <property type="match status" value="1"/>
</dbReference>
<organism evidence="11 12">
    <name type="scientific">Chroococcidiopsis cubana SAG 39.79</name>
    <dbReference type="NCBI Taxonomy" id="388085"/>
    <lineage>
        <taxon>Bacteria</taxon>
        <taxon>Bacillati</taxon>
        <taxon>Cyanobacteriota</taxon>
        <taxon>Cyanophyceae</taxon>
        <taxon>Chroococcidiopsidales</taxon>
        <taxon>Chroococcidiopsidaceae</taxon>
        <taxon>Chroococcidiopsis</taxon>
    </lineage>
</organism>
<comment type="cofactor">
    <cofactor evidence="8">
        <name>[4Fe-4S] cluster</name>
        <dbReference type="ChEBI" id="CHEBI:49883"/>
    </cofactor>
    <text evidence="8">Binds 1 [4Fe-4S] cluster. The cluster is coordinated with 3 cysteines and an exchangeable S-adenosyl-L-methionine.</text>
</comment>
<dbReference type="InterPro" id="IPR017200">
    <property type="entry name" value="PqqE-like"/>
</dbReference>
<dbReference type="Gene3D" id="3.20.20.70">
    <property type="entry name" value="Aldolase class I"/>
    <property type="match status" value="1"/>
</dbReference>
<dbReference type="NCBIfam" id="TIGR04085">
    <property type="entry name" value="rSAM_more_4Fe4S"/>
    <property type="match status" value="1"/>
</dbReference>
<feature type="binding site" evidence="8">
    <location>
        <position position="28"/>
    </location>
    <ligand>
        <name>[4Fe-4S] cluster</name>
        <dbReference type="ChEBI" id="CHEBI:49883"/>
        <note>4Fe-4S-S-AdoMet</note>
    </ligand>
</feature>
<dbReference type="PROSITE" id="PS51918">
    <property type="entry name" value="RADICAL_SAM"/>
    <property type="match status" value="1"/>
</dbReference>
<keyword evidence="6 8" id="KW-0408">Iron</keyword>
<keyword evidence="4 8" id="KW-0884">PQQ biosynthesis</keyword>
<evidence type="ECO:0000256" key="5">
    <source>
        <dbReference type="ARBA" id="ARBA00023002"/>
    </source>
</evidence>
<feature type="binding site" evidence="8">
    <location>
        <position position="31"/>
    </location>
    <ligand>
        <name>[4Fe-4S] cluster</name>
        <dbReference type="ChEBI" id="CHEBI:49883"/>
        <note>4Fe-4S-S-AdoMet</note>
    </ligand>
</feature>
<evidence type="ECO:0000256" key="6">
    <source>
        <dbReference type="ARBA" id="ARBA00023004"/>
    </source>
</evidence>
<dbReference type="CDD" id="cd21119">
    <property type="entry name" value="SPASM_PqqE"/>
    <property type="match status" value="1"/>
</dbReference>
<keyword evidence="3 8" id="KW-0479">Metal-binding</keyword>
<evidence type="ECO:0000313" key="11">
    <source>
        <dbReference type="EMBL" id="RUT00892.1"/>
    </source>
</evidence>
<evidence type="ECO:0000256" key="1">
    <source>
        <dbReference type="ARBA" id="ARBA00022485"/>
    </source>
</evidence>
<dbReference type="SFLD" id="SFLDF00280">
    <property type="entry name" value="coenzyme_PQQ_synthesis_protein"/>
    <property type="match status" value="1"/>
</dbReference>
<evidence type="ECO:0000256" key="7">
    <source>
        <dbReference type="ARBA" id="ARBA00023014"/>
    </source>
</evidence>
<comment type="function">
    <text evidence="8">Catalyzes the cross-linking of a glutamate residue and a tyrosine residue in the PqqA protein as part of the biosynthesis of pyrroloquinoline quinone (PQQ).</text>
</comment>
<evidence type="ECO:0000256" key="3">
    <source>
        <dbReference type="ARBA" id="ARBA00022723"/>
    </source>
</evidence>
<dbReference type="InterPro" id="IPR011843">
    <property type="entry name" value="PQQ_synth_PqqE_bac"/>
</dbReference>
<dbReference type="GO" id="GO:0005506">
    <property type="term" value="F:iron ion binding"/>
    <property type="evidence" value="ECO:0007669"/>
    <property type="project" value="UniProtKB-UniRule"/>
</dbReference>
<dbReference type="InterPro" id="IPR050377">
    <property type="entry name" value="Radical_SAM_PqqE_MftC-like"/>
</dbReference>
<dbReference type="SFLD" id="SFLDS00029">
    <property type="entry name" value="Radical_SAM"/>
    <property type="match status" value="1"/>
</dbReference>
<feature type="coiled-coil region" evidence="9">
    <location>
        <begin position="163"/>
        <end position="190"/>
    </location>
</feature>
<dbReference type="InterPro" id="IPR006638">
    <property type="entry name" value="Elp3/MiaA/NifB-like_rSAM"/>
</dbReference>
<evidence type="ECO:0000256" key="2">
    <source>
        <dbReference type="ARBA" id="ARBA00022691"/>
    </source>
</evidence>
<dbReference type="InterPro" id="IPR023885">
    <property type="entry name" value="4Fe4S-binding_SPASM_dom"/>
</dbReference>
<evidence type="ECO:0000256" key="9">
    <source>
        <dbReference type="SAM" id="Coils"/>
    </source>
</evidence>
<dbReference type="EMBL" id="RSCK01000136">
    <property type="protein sequence ID" value="RUT00892.1"/>
    <property type="molecule type" value="Genomic_DNA"/>
</dbReference>
<dbReference type="PIRSF" id="PIRSF037420">
    <property type="entry name" value="PQQ_syn_pqqE"/>
    <property type="match status" value="1"/>
</dbReference>
<dbReference type="GO" id="GO:0009975">
    <property type="term" value="F:cyclase activity"/>
    <property type="evidence" value="ECO:0007669"/>
    <property type="project" value="UniProtKB-UniRule"/>
</dbReference>
<dbReference type="SFLD" id="SFLDG01386">
    <property type="entry name" value="main_SPASM_domain-containing"/>
    <property type="match status" value="1"/>
</dbReference>
<sequence>MSEFLPVKTTDRPLTLIAELTYRCPLSCPYCSNPLNYHDKHYRQELATDDWLRTIRQARNLGVWQLGFSGGEPLLRQDLEVLVKAAAQVELYTTLVTAGTLLTLERATQLCHAGLNHIQISIQDSRAAQSDYLAGIRCFEQKLAAARIVKDLGLPLTLNFVLHRQNIERLEEMLELCEQLQADRVELAQTQYYGWALHNRAALLPTPQQLERAAQIVAVAKKSRICPMGILYVIPDYYEDYPKPCMGGWGRRALVVAPHGDVMPCQAASSIPEIEFANVRDRDLDWIWFESPAFNRFRGTDWMSEPCRSCDRAQIDFGGCRCQALLLTNNAAATDPVCHLSPHHDLVVTAREEALEQSLPLVHRSSVASLGVKEAYHK</sequence>
<dbReference type="EC" id="1.21.98.4" evidence="8"/>
<comment type="catalytic activity">
    <reaction evidence="8">
        <text>[PQQ precursor protein] + S-adenosyl-L-methionine = E-Y cross-linked-[PQQ precursor protein] + 5'-deoxyadenosine + L-methionine + H(+)</text>
        <dbReference type="Rhea" id="RHEA:56836"/>
        <dbReference type="Rhea" id="RHEA-COMP:14800"/>
        <dbReference type="Rhea" id="RHEA-COMP:14801"/>
        <dbReference type="ChEBI" id="CHEBI:15378"/>
        <dbReference type="ChEBI" id="CHEBI:17319"/>
        <dbReference type="ChEBI" id="CHEBI:57844"/>
        <dbReference type="ChEBI" id="CHEBI:59789"/>
        <dbReference type="ChEBI" id="CHEBI:141026"/>
        <dbReference type="ChEBI" id="CHEBI:141027"/>
        <dbReference type="EC" id="1.21.98.4"/>
    </reaction>
</comment>
<dbReference type="Proteomes" id="UP000282574">
    <property type="component" value="Unassembled WGS sequence"/>
</dbReference>
<dbReference type="SUPFAM" id="SSF102114">
    <property type="entry name" value="Radical SAM enzymes"/>
    <property type="match status" value="1"/>
</dbReference>
<keyword evidence="1 8" id="KW-0004">4Fe-4S</keyword>
<dbReference type="Pfam" id="PF13186">
    <property type="entry name" value="SPASM"/>
    <property type="match status" value="1"/>
</dbReference>
<dbReference type="SMART" id="SM00729">
    <property type="entry name" value="Elp3"/>
    <property type="match status" value="1"/>
</dbReference>
<dbReference type="HAMAP" id="MF_00660">
    <property type="entry name" value="PqqE"/>
    <property type="match status" value="1"/>
</dbReference>
<name>A0AB37U9Y6_9CYAN</name>
<dbReference type="CDD" id="cd01335">
    <property type="entry name" value="Radical_SAM"/>
    <property type="match status" value="1"/>
</dbReference>
<proteinExistence type="inferred from homology"/>
<dbReference type="RefSeq" id="WP_015154547.1">
    <property type="nucleotide sequence ID" value="NZ_JAVKZF010000002.1"/>
</dbReference>
<keyword evidence="7 8" id="KW-0411">Iron-sulfur</keyword>
<evidence type="ECO:0000256" key="8">
    <source>
        <dbReference type="HAMAP-Rule" id="MF_00660"/>
    </source>
</evidence>
<keyword evidence="2 8" id="KW-0949">S-adenosyl-L-methionine</keyword>
<dbReference type="NCBIfam" id="TIGR02109">
    <property type="entry name" value="PQQ_syn_pqqE"/>
    <property type="match status" value="1"/>
</dbReference>
<feature type="binding site" evidence="8">
    <location>
        <position position="24"/>
    </location>
    <ligand>
        <name>[4Fe-4S] cluster</name>
        <dbReference type="ChEBI" id="CHEBI:49883"/>
        <note>4Fe-4S-S-AdoMet</note>
    </ligand>
</feature>
<dbReference type="GO" id="GO:1904047">
    <property type="term" value="F:S-adenosyl-L-methionine binding"/>
    <property type="evidence" value="ECO:0007669"/>
    <property type="project" value="UniProtKB-UniRule"/>
</dbReference>
<dbReference type="InterPro" id="IPR000385">
    <property type="entry name" value="MoaA_NifB_PqqE_Fe-S-bd_CS"/>
</dbReference>
<dbReference type="PANTHER" id="PTHR11228:SF7">
    <property type="entry name" value="PQQA PEPTIDE CYCLASE"/>
    <property type="match status" value="1"/>
</dbReference>
<feature type="domain" description="Radical SAM core" evidence="10">
    <location>
        <begin position="10"/>
        <end position="227"/>
    </location>
</feature>
<dbReference type="InterPro" id="IPR013785">
    <property type="entry name" value="Aldolase_TIM"/>
</dbReference>
<evidence type="ECO:0000259" key="10">
    <source>
        <dbReference type="PROSITE" id="PS51918"/>
    </source>
</evidence>
<dbReference type="GO" id="GO:0051539">
    <property type="term" value="F:4 iron, 4 sulfur cluster binding"/>
    <property type="evidence" value="ECO:0007669"/>
    <property type="project" value="UniProtKB-KW"/>
</dbReference>
<accession>A0AB37U9Y6</accession>